<evidence type="ECO:0000256" key="6">
    <source>
        <dbReference type="ARBA" id="ARBA00023136"/>
    </source>
</evidence>
<keyword evidence="4" id="KW-0067">ATP-binding</keyword>
<evidence type="ECO:0000256" key="1">
    <source>
        <dbReference type="ARBA" id="ARBA00004651"/>
    </source>
</evidence>
<feature type="region of interest" description="Disordered" evidence="7">
    <location>
        <begin position="551"/>
        <end position="586"/>
    </location>
</feature>
<dbReference type="InterPro" id="IPR011527">
    <property type="entry name" value="ABC1_TM_dom"/>
</dbReference>
<dbReference type="Proteomes" id="UP000618382">
    <property type="component" value="Unassembled WGS sequence"/>
</dbReference>
<dbReference type="InterPro" id="IPR036640">
    <property type="entry name" value="ABC1_TM_sf"/>
</dbReference>
<evidence type="ECO:0000313" key="12">
    <source>
        <dbReference type="EMBL" id="NYD85412.1"/>
    </source>
</evidence>
<reference evidence="11 14" key="2">
    <citation type="submission" date="2021-01" db="EMBL/GenBank/DDBJ databases">
        <title>Whole genome shotgun sequence of Cellulomonas oligotrophica NBRC 109435.</title>
        <authorList>
            <person name="Komaki H."/>
            <person name="Tamura T."/>
        </authorList>
    </citation>
    <scope>NUCLEOTIDE SEQUENCE [LARGE SCALE GENOMIC DNA]</scope>
    <source>
        <strain evidence="11 14">NBRC 109435</strain>
    </source>
</reference>
<evidence type="ECO:0000313" key="13">
    <source>
        <dbReference type="Proteomes" id="UP000577956"/>
    </source>
</evidence>
<dbReference type="InterPro" id="IPR039421">
    <property type="entry name" value="Type_1_exporter"/>
</dbReference>
<keyword evidence="6 8" id="KW-0472">Membrane</keyword>
<dbReference type="Pfam" id="PF00005">
    <property type="entry name" value="ABC_tran"/>
    <property type="match status" value="1"/>
</dbReference>
<dbReference type="SUPFAM" id="SSF52540">
    <property type="entry name" value="P-loop containing nucleoside triphosphate hydrolases"/>
    <property type="match status" value="1"/>
</dbReference>
<dbReference type="PROSITE" id="PS51257">
    <property type="entry name" value="PROKAR_LIPOPROTEIN"/>
    <property type="match status" value="1"/>
</dbReference>
<evidence type="ECO:0000256" key="8">
    <source>
        <dbReference type="SAM" id="Phobius"/>
    </source>
</evidence>
<comment type="subcellular location">
    <subcellularLocation>
        <location evidence="1">Cell membrane</location>
        <topology evidence="1">Multi-pass membrane protein</topology>
    </subcellularLocation>
</comment>
<dbReference type="EMBL" id="BONN01000006">
    <property type="protein sequence ID" value="GIG33153.1"/>
    <property type="molecule type" value="Genomic_DNA"/>
</dbReference>
<dbReference type="GO" id="GO:0005886">
    <property type="term" value="C:plasma membrane"/>
    <property type="evidence" value="ECO:0007669"/>
    <property type="project" value="UniProtKB-SubCell"/>
</dbReference>
<dbReference type="RefSeq" id="WP_140457227.1">
    <property type="nucleotide sequence ID" value="NZ_BAABFI010000005.1"/>
</dbReference>
<dbReference type="EMBL" id="JACCBK010000001">
    <property type="protein sequence ID" value="NYD85412.1"/>
    <property type="molecule type" value="Genomic_DNA"/>
</dbReference>
<proteinExistence type="predicted"/>
<dbReference type="PANTHER" id="PTHR24221:SF590">
    <property type="entry name" value="COMPONENT LINKED WITH THE ASSEMBLY OF CYTOCHROME' TRANSPORT TRANSMEMBRANE ATP-BINDING PROTEIN ABC TRANSPORTER CYDD-RELATED"/>
    <property type="match status" value="1"/>
</dbReference>
<keyword evidence="14" id="KW-1185">Reference proteome</keyword>
<sequence length="586" mass="60747">MNSVARDRATLAGTVLVSWLGSLGLACAFLVVGRVADDVLAGRPTGAGTWALGAAGALVAGLASAWTVLRSSDHAARTERAVRHDVVAQVLELGTAQGARERTGRVVSTATDAAERVGTYRGTFLAPTFASVTVPVVVLVLVAVVLDPLSAGLLALAVPFVPLAVGGFQRLFRGSSTEYRMTARRTAGAFLDAIQGLTTLRLLGAGERRARRLAATSEELRRSVMKLLAGNQVVILVADSVFWLGFVALAAWLATTRVAAGVLTPGEGVALVLLGTLLLDPLDRIGQFFYLGLSGRAAQREVDAFVAQEALVRDPAPAGGGPAPLRTPDGIAVELTQVGLTYPDGTEVLRGVDLRIEPGEHVVLLGRSGSGKSTLVDLLGGVLLPTAGTVRLGGAATDAMPLHRTRGLVAVVAQQTYLFTGTLADNLRLADPDATDERLWDALETAALAADVRAMPLGLATPVGERGLSLSGGQAQRLAIARAVLRDAPLLVLDEPTAQIDLASERLVVEALGRVTRGRTVLTITHRTTAVPPGARLVVLEHGLLRPAAAAGAPADARVAADQPDDRPDDQPGDPAAPTTREEVTA</sequence>
<evidence type="ECO:0000256" key="3">
    <source>
        <dbReference type="ARBA" id="ARBA00022741"/>
    </source>
</evidence>
<evidence type="ECO:0000313" key="14">
    <source>
        <dbReference type="Proteomes" id="UP000618382"/>
    </source>
</evidence>
<feature type="transmembrane region" description="Helical" evidence="8">
    <location>
        <begin position="152"/>
        <end position="172"/>
    </location>
</feature>
<feature type="domain" description="ABC transmembrane type-1" evidence="10">
    <location>
        <begin position="12"/>
        <end position="294"/>
    </location>
</feature>
<keyword evidence="5 8" id="KW-1133">Transmembrane helix</keyword>
<evidence type="ECO:0000313" key="11">
    <source>
        <dbReference type="EMBL" id="GIG33153.1"/>
    </source>
</evidence>
<evidence type="ECO:0000256" key="4">
    <source>
        <dbReference type="ARBA" id="ARBA00022840"/>
    </source>
</evidence>
<dbReference type="PANTHER" id="PTHR24221">
    <property type="entry name" value="ATP-BINDING CASSETTE SUB-FAMILY B"/>
    <property type="match status" value="1"/>
</dbReference>
<feature type="compositionally biased region" description="Low complexity" evidence="7">
    <location>
        <begin position="551"/>
        <end position="562"/>
    </location>
</feature>
<feature type="transmembrane region" description="Helical" evidence="8">
    <location>
        <begin position="227"/>
        <end position="252"/>
    </location>
</feature>
<dbReference type="SMART" id="SM00382">
    <property type="entry name" value="AAA"/>
    <property type="match status" value="1"/>
</dbReference>
<accession>A0A7Y9JX95</accession>
<dbReference type="PROSITE" id="PS50893">
    <property type="entry name" value="ABC_TRANSPORTER_2"/>
    <property type="match status" value="1"/>
</dbReference>
<dbReference type="PROSITE" id="PS00211">
    <property type="entry name" value="ABC_TRANSPORTER_1"/>
    <property type="match status" value="1"/>
</dbReference>
<dbReference type="Gene3D" id="3.40.50.300">
    <property type="entry name" value="P-loop containing nucleotide triphosphate hydrolases"/>
    <property type="match status" value="1"/>
</dbReference>
<evidence type="ECO:0000256" key="7">
    <source>
        <dbReference type="SAM" id="MobiDB-lite"/>
    </source>
</evidence>
<dbReference type="InterPro" id="IPR027417">
    <property type="entry name" value="P-loop_NTPase"/>
</dbReference>
<reference evidence="12 13" key="1">
    <citation type="submission" date="2020-07" db="EMBL/GenBank/DDBJ databases">
        <title>Sequencing the genomes of 1000 actinobacteria strains.</title>
        <authorList>
            <person name="Klenk H.-P."/>
        </authorList>
    </citation>
    <scope>NUCLEOTIDE SEQUENCE [LARGE SCALE GENOMIC DNA]</scope>
    <source>
        <strain evidence="12 13">DSM 24482</strain>
    </source>
</reference>
<dbReference type="InterPro" id="IPR017871">
    <property type="entry name" value="ABC_transporter-like_CS"/>
</dbReference>
<comment type="caution">
    <text evidence="12">The sequence shown here is derived from an EMBL/GenBank/DDBJ whole genome shotgun (WGS) entry which is preliminary data.</text>
</comment>
<gene>
    <name evidence="12" type="ORF">BKA21_000961</name>
    <name evidence="11" type="ORF">Col01nite_23120</name>
</gene>
<dbReference type="Gene3D" id="1.20.1560.10">
    <property type="entry name" value="ABC transporter type 1, transmembrane domain"/>
    <property type="match status" value="1"/>
</dbReference>
<dbReference type="PROSITE" id="PS50929">
    <property type="entry name" value="ABC_TM1F"/>
    <property type="match status" value="1"/>
</dbReference>
<evidence type="ECO:0000259" key="9">
    <source>
        <dbReference type="PROSITE" id="PS50893"/>
    </source>
</evidence>
<dbReference type="SUPFAM" id="SSF90123">
    <property type="entry name" value="ABC transporter transmembrane region"/>
    <property type="match status" value="1"/>
</dbReference>
<feature type="transmembrane region" description="Helical" evidence="8">
    <location>
        <begin position="48"/>
        <end position="69"/>
    </location>
</feature>
<evidence type="ECO:0000256" key="2">
    <source>
        <dbReference type="ARBA" id="ARBA00022692"/>
    </source>
</evidence>
<organism evidence="12 13">
    <name type="scientific">Cellulomonas oligotrophica</name>
    <dbReference type="NCBI Taxonomy" id="931536"/>
    <lineage>
        <taxon>Bacteria</taxon>
        <taxon>Bacillati</taxon>
        <taxon>Actinomycetota</taxon>
        <taxon>Actinomycetes</taxon>
        <taxon>Micrococcales</taxon>
        <taxon>Cellulomonadaceae</taxon>
        <taxon>Cellulomonas</taxon>
    </lineage>
</organism>
<dbReference type="InterPro" id="IPR003593">
    <property type="entry name" value="AAA+_ATPase"/>
</dbReference>
<evidence type="ECO:0000259" key="10">
    <source>
        <dbReference type="PROSITE" id="PS50929"/>
    </source>
</evidence>
<dbReference type="InterPro" id="IPR003439">
    <property type="entry name" value="ABC_transporter-like_ATP-bd"/>
</dbReference>
<dbReference type="GO" id="GO:0140359">
    <property type="term" value="F:ABC-type transporter activity"/>
    <property type="evidence" value="ECO:0007669"/>
    <property type="project" value="InterPro"/>
</dbReference>
<feature type="transmembrane region" description="Helical" evidence="8">
    <location>
        <begin position="124"/>
        <end position="146"/>
    </location>
</feature>
<keyword evidence="3" id="KW-0547">Nucleotide-binding</keyword>
<evidence type="ECO:0000256" key="5">
    <source>
        <dbReference type="ARBA" id="ARBA00022989"/>
    </source>
</evidence>
<feature type="domain" description="ABC transporter" evidence="9">
    <location>
        <begin position="333"/>
        <end position="567"/>
    </location>
</feature>
<feature type="transmembrane region" description="Helical" evidence="8">
    <location>
        <begin position="12"/>
        <end position="36"/>
    </location>
</feature>
<dbReference type="AlphaFoldDB" id="A0A7Y9JX95"/>
<dbReference type="GO" id="GO:0016887">
    <property type="term" value="F:ATP hydrolysis activity"/>
    <property type="evidence" value="ECO:0007669"/>
    <property type="project" value="InterPro"/>
</dbReference>
<dbReference type="Pfam" id="PF00664">
    <property type="entry name" value="ABC_membrane"/>
    <property type="match status" value="1"/>
</dbReference>
<dbReference type="Proteomes" id="UP000577956">
    <property type="component" value="Unassembled WGS sequence"/>
</dbReference>
<dbReference type="GO" id="GO:0005524">
    <property type="term" value="F:ATP binding"/>
    <property type="evidence" value="ECO:0007669"/>
    <property type="project" value="UniProtKB-KW"/>
</dbReference>
<name>A0A7Y9JX95_9CELL</name>
<keyword evidence="2 8" id="KW-0812">Transmembrane</keyword>
<protein>
    <submittedName>
        <fullName evidence="12">ABC-type transport system involved in cytochrome bd biosynthesis fused ATPase/permease subunit</fullName>
    </submittedName>
    <submittedName>
        <fullName evidence="11">HlyB/MsbA family ABC transporter</fullName>
    </submittedName>
</protein>